<protein>
    <submittedName>
        <fullName evidence="1">Uncharacterized protein</fullName>
    </submittedName>
</protein>
<sequence>MAKTFLRELAVTHHVAGKSNRQIYEILSAKVTIQTISRWIREYCQFGKADHSVSPGRPISVVNHVNIRKAKRLFAVKKFPMSVMVWIGVTEFSCTKPHFAPKGSRVNTKLSRNTILRSV</sequence>
<proteinExistence type="predicted"/>
<evidence type="ECO:0000313" key="2">
    <source>
        <dbReference type="Proteomes" id="UP000276133"/>
    </source>
</evidence>
<dbReference type="OrthoDB" id="9981685at2759"/>
<accession>A0A3M7R271</accession>
<keyword evidence="2" id="KW-1185">Reference proteome</keyword>
<evidence type="ECO:0000313" key="1">
    <source>
        <dbReference type="EMBL" id="RNA17692.1"/>
    </source>
</evidence>
<dbReference type="AlphaFoldDB" id="A0A3M7R271"/>
<dbReference type="EMBL" id="REGN01004396">
    <property type="protein sequence ID" value="RNA17692.1"/>
    <property type="molecule type" value="Genomic_DNA"/>
</dbReference>
<reference evidence="1 2" key="1">
    <citation type="journal article" date="2018" name="Sci. Rep.">
        <title>Genomic signatures of local adaptation to the degree of environmental predictability in rotifers.</title>
        <authorList>
            <person name="Franch-Gras L."/>
            <person name="Hahn C."/>
            <person name="Garcia-Roger E.M."/>
            <person name="Carmona M.J."/>
            <person name="Serra M."/>
            <person name="Gomez A."/>
        </authorList>
    </citation>
    <scope>NUCLEOTIDE SEQUENCE [LARGE SCALE GENOMIC DNA]</scope>
    <source>
        <strain evidence="1">HYR1</strain>
    </source>
</reference>
<comment type="caution">
    <text evidence="1">The sequence shown here is derived from an EMBL/GenBank/DDBJ whole genome shotgun (WGS) entry which is preliminary data.</text>
</comment>
<organism evidence="1 2">
    <name type="scientific">Brachionus plicatilis</name>
    <name type="common">Marine rotifer</name>
    <name type="synonym">Brachionus muelleri</name>
    <dbReference type="NCBI Taxonomy" id="10195"/>
    <lineage>
        <taxon>Eukaryota</taxon>
        <taxon>Metazoa</taxon>
        <taxon>Spiralia</taxon>
        <taxon>Gnathifera</taxon>
        <taxon>Rotifera</taxon>
        <taxon>Eurotatoria</taxon>
        <taxon>Monogononta</taxon>
        <taxon>Pseudotrocha</taxon>
        <taxon>Ploima</taxon>
        <taxon>Brachionidae</taxon>
        <taxon>Brachionus</taxon>
    </lineage>
</organism>
<name>A0A3M7R271_BRAPC</name>
<gene>
    <name evidence="1" type="ORF">BpHYR1_041272</name>
</gene>
<dbReference type="Proteomes" id="UP000276133">
    <property type="component" value="Unassembled WGS sequence"/>
</dbReference>